<feature type="transmembrane region" description="Helical" evidence="5">
    <location>
        <begin position="417"/>
        <end position="443"/>
    </location>
</feature>
<name>A0A8T9B822_9HELO</name>
<accession>A0A8T9B822</accession>
<dbReference type="PANTHER" id="PTHR23502">
    <property type="entry name" value="MAJOR FACILITATOR SUPERFAMILY"/>
    <property type="match status" value="1"/>
</dbReference>
<dbReference type="SUPFAM" id="SSF103473">
    <property type="entry name" value="MFS general substrate transporter"/>
    <property type="match status" value="1"/>
</dbReference>
<feature type="transmembrane region" description="Helical" evidence="5">
    <location>
        <begin position="388"/>
        <end position="411"/>
    </location>
</feature>
<feature type="transmembrane region" description="Helical" evidence="5">
    <location>
        <begin position="482"/>
        <end position="505"/>
    </location>
</feature>
<keyword evidence="8" id="KW-1185">Reference proteome</keyword>
<dbReference type="PROSITE" id="PS50850">
    <property type="entry name" value="MFS"/>
    <property type="match status" value="1"/>
</dbReference>
<feature type="transmembrane region" description="Helical" evidence="5">
    <location>
        <begin position="355"/>
        <end position="376"/>
    </location>
</feature>
<keyword evidence="2 5" id="KW-0812">Transmembrane</keyword>
<sequence length="526" mass="57213">MAWGVLEDYKMGTVPGTTLLSKKGDLSGDVATDASVKKAGNIVLIPQPSDSVNDPLNWSNTNKNVIIWLLAFASGMTVALGPMVTPGFGQVIEQYKVSLDQVSTYLVGLLVLSTGSGTFFTSAAAIVWGKRPVFVISLTVLLITCVWGFYTTSFVSLAVMRGLQGVAAAPIETLVTSTVSDLFFVHQRGQKLAIWGSSILVGVMLGQIISGAVIQHFGFNATFGITALIYVALLPAVYFFVPETAYQRRSLPKTWISEKEEAIEIELKDIENTQKKSFADSLSIFNGRVSDASFWKTAIKPVPLCTYPAVIFSTLVYGTFQTWLITISLLSVNIFAAPPYNLTPSQIGLTNLPQLLIGFLATGLAGFFADWIVGYMSRRNKGIYEPEFRLTLMIPATILSTIAFFGFGISAGQGAPVAWPVLFMTVNAVAVPFATSASFTYVIDCHPQDANQAFVTINFLKAIFVFVASLFVNGWLSKVGPQMVFSTIAGLNLVTCTFTIPIYVFGKKFRSMVSRSLHWFAGIRMY</sequence>
<feature type="transmembrane region" description="Helical" evidence="5">
    <location>
        <begin position="455"/>
        <end position="476"/>
    </location>
</feature>
<reference evidence="7 8" key="1">
    <citation type="submission" date="2018-05" db="EMBL/GenBank/DDBJ databases">
        <title>Whole genome sequencing for identification of molecular markers to develop diagnostic detection tools for the regulated plant pathogen Lachnellula willkommii.</title>
        <authorList>
            <person name="Giroux E."/>
            <person name="Bilodeau G."/>
        </authorList>
    </citation>
    <scope>NUCLEOTIDE SEQUENCE [LARGE SCALE GENOMIC DNA]</scope>
    <source>
        <strain evidence="7 8">CBS 203.66</strain>
    </source>
</reference>
<evidence type="ECO:0000313" key="8">
    <source>
        <dbReference type="Proteomes" id="UP000469559"/>
    </source>
</evidence>
<gene>
    <name evidence="7" type="ORF">LARI1_G007361</name>
</gene>
<dbReference type="InterPro" id="IPR011701">
    <property type="entry name" value="MFS"/>
</dbReference>
<dbReference type="EMBL" id="QGMF01000677">
    <property type="protein sequence ID" value="TVY14482.1"/>
    <property type="molecule type" value="Genomic_DNA"/>
</dbReference>
<evidence type="ECO:0000313" key="7">
    <source>
        <dbReference type="EMBL" id="TVY14482.1"/>
    </source>
</evidence>
<dbReference type="OrthoDB" id="2585655at2759"/>
<dbReference type="Pfam" id="PF07690">
    <property type="entry name" value="MFS_1"/>
    <property type="match status" value="1"/>
</dbReference>
<evidence type="ECO:0000256" key="4">
    <source>
        <dbReference type="ARBA" id="ARBA00023136"/>
    </source>
</evidence>
<feature type="domain" description="Major facilitator superfamily (MFS) profile" evidence="6">
    <location>
        <begin position="63"/>
        <end position="507"/>
    </location>
</feature>
<evidence type="ECO:0000256" key="1">
    <source>
        <dbReference type="ARBA" id="ARBA00004141"/>
    </source>
</evidence>
<organism evidence="7 8">
    <name type="scientific">Lachnellula arida</name>
    <dbReference type="NCBI Taxonomy" id="1316785"/>
    <lineage>
        <taxon>Eukaryota</taxon>
        <taxon>Fungi</taxon>
        <taxon>Dikarya</taxon>
        <taxon>Ascomycota</taxon>
        <taxon>Pezizomycotina</taxon>
        <taxon>Leotiomycetes</taxon>
        <taxon>Helotiales</taxon>
        <taxon>Lachnaceae</taxon>
        <taxon>Lachnellula</taxon>
    </lineage>
</organism>
<dbReference type="GO" id="GO:0005886">
    <property type="term" value="C:plasma membrane"/>
    <property type="evidence" value="ECO:0007669"/>
    <property type="project" value="TreeGrafter"/>
</dbReference>
<feature type="transmembrane region" description="Helical" evidence="5">
    <location>
        <begin position="192"/>
        <end position="215"/>
    </location>
</feature>
<feature type="transmembrane region" description="Helical" evidence="5">
    <location>
        <begin position="309"/>
        <end position="335"/>
    </location>
</feature>
<feature type="transmembrane region" description="Helical" evidence="5">
    <location>
        <begin position="162"/>
        <end position="185"/>
    </location>
</feature>
<dbReference type="PANTHER" id="PTHR23502:SF20">
    <property type="entry name" value="TRANSPORTER, PUTATIVE (AFU_ORTHOLOGUE AFUA_6G13880)-RELATED"/>
    <property type="match status" value="1"/>
</dbReference>
<feature type="transmembrane region" description="Helical" evidence="5">
    <location>
        <begin position="221"/>
        <end position="241"/>
    </location>
</feature>
<keyword evidence="3 5" id="KW-1133">Transmembrane helix</keyword>
<dbReference type="AlphaFoldDB" id="A0A8T9B822"/>
<comment type="subcellular location">
    <subcellularLocation>
        <location evidence="1">Membrane</location>
        <topology evidence="1">Multi-pass membrane protein</topology>
    </subcellularLocation>
</comment>
<dbReference type="Proteomes" id="UP000469559">
    <property type="component" value="Unassembled WGS sequence"/>
</dbReference>
<dbReference type="Gene3D" id="1.20.1250.20">
    <property type="entry name" value="MFS general substrate transporter like domains"/>
    <property type="match status" value="1"/>
</dbReference>
<dbReference type="GO" id="GO:0022857">
    <property type="term" value="F:transmembrane transporter activity"/>
    <property type="evidence" value="ECO:0007669"/>
    <property type="project" value="InterPro"/>
</dbReference>
<feature type="transmembrane region" description="Helical" evidence="5">
    <location>
        <begin position="105"/>
        <end position="126"/>
    </location>
</feature>
<proteinExistence type="predicted"/>
<keyword evidence="4 5" id="KW-0472">Membrane</keyword>
<evidence type="ECO:0000256" key="2">
    <source>
        <dbReference type="ARBA" id="ARBA00022692"/>
    </source>
</evidence>
<feature type="transmembrane region" description="Helical" evidence="5">
    <location>
        <begin position="133"/>
        <end position="150"/>
    </location>
</feature>
<evidence type="ECO:0000259" key="6">
    <source>
        <dbReference type="PROSITE" id="PS50850"/>
    </source>
</evidence>
<feature type="transmembrane region" description="Helical" evidence="5">
    <location>
        <begin position="65"/>
        <end position="85"/>
    </location>
</feature>
<comment type="caution">
    <text evidence="7">The sequence shown here is derived from an EMBL/GenBank/DDBJ whole genome shotgun (WGS) entry which is preliminary data.</text>
</comment>
<dbReference type="InterPro" id="IPR036259">
    <property type="entry name" value="MFS_trans_sf"/>
</dbReference>
<protein>
    <submittedName>
        <fullName evidence="7">Putative MFS-type transporter protein</fullName>
    </submittedName>
</protein>
<evidence type="ECO:0000256" key="5">
    <source>
        <dbReference type="SAM" id="Phobius"/>
    </source>
</evidence>
<evidence type="ECO:0000256" key="3">
    <source>
        <dbReference type="ARBA" id="ARBA00022989"/>
    </source>
</evidence>
<dbReference type="InterPro" id="IPR020846">
    <property type="entry name" value="MFS_dom"/>
</dbReference>